<keyword evidence="2" id="KW-1185">Reference proteome</keyword>
<reference evidence="1" key="1">
    <citation type="journal article" date="2014" name="Int. J. Syst. Evol. Microbiol.">
        <title>Complete genome sequence of Corynebacterium casei LMG S-19264T (=DSM 44701T), isolated from a smear-ripened cheese.</title>
        <authorList>
            <consortium name="US DOE Joint Genome Institute (JGI-PGF)"/>
            <person name="Walter F."/>
            <person name="Albersmeier A."/>
            <person name="Kalinowski J."/>
            <person name="Ruckert C."/>
        </authorList>
    </citation>
    <scope>NUCLEOTIDE SEQUENCE</scope>
    <source>
        <strain evidence="1">JCM 17251</strain>
    </source>
</reference>
<protein>
    <recommendedName>
        <fullName evidence="3">VCBS repeat-containing protein</fullName>
    </recommendedName>
</protein>
<dbReference type="EMBL" id="BMOS01000040">
    <property type="protein sequence ID" value="GGN65762.1"/>
    <property type="molecule type" value="Genomic_DNA"/>
</dbReference>
<evidence type="ECO:0008006" key="3">
    <source>
        <dbReference type="Google" id="ProtNLM"/>
    </source>
</evidence>
<proteinExistence type="predicted"/>
<dbReference type="RefSeq" id="WP_188859247.1">
    <property type="nucleotide sequence ID" value="NZ_BMOS01000040.1"/>
</dbReference>
<dbReference type="AlphaFoldDB" id="A0A917Y446"/>
<gene>
    <name evidence="1" type="primary">yybI</name>
    <name evidence="1" type="ORF">GCM10007971_35000</name>
</gene>
<organism evidence="1 2">
    <name type="scientific">Oceanobacillus indicireducens</name>
    <dbReference type="NCBI Taxonomy" id="1004261"/>
    <lineage>
        <taxon>Bacteria</taxon>
        <taxon>Bacillati</taxon>
        <taxon>Bacillota</taxon>
        <taxon>Bacilli</taxon>
        <taxon>Bacillales</taxon>
        <taxon>Bacillaceae</taxon>
        <taxon>Oceanobacillus</taxon>
    </lineage>
</organism>
<evidence type="ECO:0000313" key="1">
    <source>
        <dbReference type="EMBL" id="GGN65762.1"/>
    </source>
</evidence>
<dbReference type="Proteomes" id="UP000624041">
    <property type="component" value="Unassembled WGS sequence"/>
</dbReference>
<dbReference type="SUPFAM" id="SSF69318">
    <property type="entry name" value="Integrin alpha N-terminal domain"/>
    <property type="match status" value="1"/>
</dbReference>
<name>A0A917Y446_9BACI</name>
<accession>A0A917Y446</accession>
<dbReference type="InterPro" id="IPR028994">
    <property type="entry name" value="Integrin_alpha_N"/>
</dbReference>
<comment type="caution">
    <text evidence="1">The sequence shown here is derived from an EMBL/GenBank/DDBJ whole genome shotgun (WGS) entry which is preliminary data.</text>
</comment>
<sequence length="254" mass="28860">MRLFIYLFIVPIMIFQTIEVAASEIEPVLISTYEEDVTGDGKLDTIKLYGVHFSPDSVYYKDIFAIITSESEEWRIDYQGGYDPTIQFIDLNHDNVPDIFYQSPTGGSGGLYTSKLDTLARSELESIPLPEQDYIKGYFEDGFQAVIELALNAEPILVDVADRKDDYIRLGIFDEEGKLLQETPLMIDPIAFFEPVEISDRNGYGLKSFKQISGAYHADQLGVVETLWYCEDGKWIALQVDWKGSGEYDAAKFY</sequence>
<evidence type="ECO:0000313" key="2">
    <source>
        <dbReference type="Proteomes" id="UP000624041"/>
    </source>
</evidence>
<reference evidence="1" key="2">
    <citation type="submission" date="2020-09" db="EMBL/GenBank/DDBJ databases">
        <authorList>
            <person name="Sun Q."/>
            <person name="Ohkuma M."/>
        </authorList>
    </citation>
    <scope>NUCLEOTIDE SEQUENCE</scope>
    <source>
        <strain evidence="1">JCM 17251</strain>
    </source>
</reference>